<comment type="caution">
    <text evidence="2">The sequence shown here is derived from an EMBL/GenBank/DDBJ whole genome shotgun (WGS) entry which is preliminary data.</text>
</comment>
<evidence type="ECO:0000256" key="1">
    <source>
        <dbReference type="SAM" id="Phobius"/>
    </source>
</evidence>
<reference evidence="2 3" key="1">
    <citation type="submission" date="2023-07" db="EMBL/GenBank/DDBJ databases">
        <title>Sorghum-associated microbial communities from plants grown in Nebraska, USA.</title>
        <authorList>
            <person name="Schachtman D."/>
        </authorList>
    </citation>
    <scope>NUCLEOTIDE SEQUENCE [LARGE SCALE GENOMIC DNA]</scope>
    <source>
        <strain evidence="2 3">BE167</strain>
    </source>
</reference>
<evidence type="ECO:0000313" key="2">
    <source>
        <dbReference type="EMBL" id="MDR7080774.1"/>
    </source>
</evidence>
<keyword evidence="1" id="KW-0472">Membrane</keyword>
<evidence type="ECO:0000313" key="3">
    <source>
        <dbReference type="Proteomes" id="UP001252243"/>
    </source>
</evidence>
<keyword evidence="1" id="KW-1133">Transmembrane helix</keyword>
<proteinExistence type="predicted"/>
<sequence>MTPSADPVEVFVQTGPAEWWQVLAALGPLAVLIAALIGAVISLRTLNQRAAADTAALAQQREADNRSEWWHRTQWALDSSLSADPNRAELGLGIMAVQAESELASPEELEIITVAWVDPLDRAPARPTIVPAPEAAAPGNRAASRDRGVQIAAAKLRLVTDRRLGRATPDWVKELAAAKHHGLP</sequence>
<dbReference type="EMBL" id="JAVDVQ010000001">
    <property type="protein sequence ID" value="MDR7080774.1"/>
    <property type="molecule type" value="Genomic_DNA"/>
</dbReference>
<protein>
    <submittedName>
        <fullName evidence="2">Uncharacterized protein</fullName>
    </submittedName>
</protein>
<organism evidence="2 3">
    <name type="scientific">Arthrobacter ginsengisoli</name>
    <dbReference type="NCBI Taxonomy" id="1356565"/>
    <lineage>
        <taxon>Bacteria</taxon>
        <taxon>Bacillati</taxon>
        <taxon>Actinomycetota</taxon>
        <taxon>Actinomycetes</taxon>
        <taxon>Micrococcales</taxon>
        <taxon>Micrococcaceae</taxon>
        <taxon>Arthrobacter</taxon>
    </lineage>
</organism>
<keyword evidence="3" id="KW-1185">Reference proteome</keyword>
<feature type="transmembrane region" description="Helical" evidence="1">
    <location>
        <begin position="20"/>
        <end position="41"/>
    </location>
</feature>
<accession>A0ABU1U6G0</accession>
<dbReference type="Proteomes" id="UP001252243">
    <property type="component" value="Unassembled WGS sequence"/>
</dbReference>
<dbReference type="RefSeq" id="WP_310049352.1">
    <property type="nucleotide sequence ID" value="NZ_JAVDVQ010000001.1"/>
</dbReference>
<name>A0ABU1U6G0_9MICC</name>
<gene>
    <name evidence="2" type="ORF">J2X01_000043</name>
</gene>
<keyword evidence="1" id="KW-0812">Transmembrane</keyword>